<feature type="region of interest" description="Disordered" evidence="1">
    <location>
        <begin position="606"/>
        <end position="664"/>
    </location>
</feature>
<proteinExistence type="predicted"/>
<dbReference type="InterPro" id="IPR033979">
    <property type="entry name" value="MINDY_domain"/>
</dbReference>
<gene>
    <name evidence="3" type="ORF">BCR42DRAFT_427072</name>
</gene>
<feature type="region of interest" description="Disordered" evidence="1">
    <location>
        <begin position="1"/>
        <end position="78"/>
    </location>
</feature>
<dbReference type="PANTHER" id="PTHR18063">
    <property type="entry name" value="NF-E2 INDUCIBLE PROTEIN"/>
    <property type="match status" value="1"/>
</dbReference>
<dbReference type="STRING" id="90262.A0A1X2I0I8"/>
<sequence>MVSSSSPPIHSSSSSSPSSFLHKQNDINVLGKEQDIQKMESTPTATEDGDRTITAQHHDEKPGFIEPHPQQNALSPTVSNEVNQPLCTAIETTQPKFDTMIPISPVNTDTTTQPEPVDSSSTNSLTHTSHEIALGSTIQHASEVSTKENVASKTATSLAAGIVVETGQVNNKVHLELEPSDNETALHPDGSDGSASSSLQPPPPPPPSSSSSSTSKNQHISSSQPTTNDASVIRQDQTTDKNRNRVSQYQPPSLDHEYLVKSIDWLDPNTNTSRVVRIITQNENGPCPLVSICNVLFIRGDLNMQPFERTTVTFEYLLGILGDYLLNHAPSDIKAPESPSAQHPPASPTNQRQEPRKSSLTRQATMEHVLTYRHNLDTALSILPRLQTGLDVNVQFSSIHDFEPTEELALFDLFDVDLVHGWIIDPQDEEGYRVVNRCKSYNGIVECIVRGAESDLDTNDNNDEKEDVDETKIATRESNIHDGLVASQFLENSATQLTYYGIELLTDTLPKNKLCVLFRNNHFSTLYKHPISDRLYTLVTDSGLVSEENIVWETLGDVDQGTSEFVNSQFVQPPPARIRPTSGSSQNQDRETADLDYAIALSLQQHQHEEIARTSETANSDGSTLTPTHRIRNSDNISPRDPPHSIVSQPHSPNPSKKKNCIIS</sequence>
<dbReference type="AlphaFoldDB" id="A0A1X2I0I8"/>
<dbReference type="Pfam" id="PF04424">
    <property type="entry name" value="MINDY_DUB"/>
    <property type="match status" value="1"/>
</dbReference>
<feature type="compositionally biased region" description="Polar residues" evidence="1">
    <location>
        <begin position="614"/>
        <end position="627"/>
    </location>
</feature>
<feature type="compositionally biased region" description="Polar residues" evidence="1">
    <location>
        <begin position="646"/>
        <end position="655"/>
    </location>
</feature>
<dbReference type="GO" id="GO:0004843">
    <property type="term" value="F:cysteine-type deubiquitinase activity"/>
    <property type="evidence" value="ECO:0007669"/>
    <property type="project" value="InterPro"/>
</dbReference>
<evidence type="ECO:0000259" key="2">
    <source>
        <dbReference type="Pfam" id="PF04424"/>
    </source>
</evidence>
<evidence type="ECO:0000313" key="3">
    <source>
        <dbReference type="EMBL" id="ORZ06716.1"/>
    </source>
</evidence>
<feature type="compositionally biased region" description="Polar residues" evidence="1">
    <location>
        <begin position="69"/>
        <end position="78"/>
    </location>
</feature>
<dbReference type="GO" id="GO:0071108">
    <property type="term" value="P:protein K48-linked deubiquitination"/>
    <property type="evidence" value="ECO:0007669"/>
    <property type="project" value="TreeGrafter"/>
</dbReference>
<dbReference type="EMBL" id="MCGE01000038">
    <property type="protein sequence ID" value="ORZ06716.1"/>
    <property type="molecule type" value="Genomic_DNA"/>
</dbReference>
<dbReference type="GO" id="GO:1990380">
    <property type="term" value="F:K48-linked deubiquitinase activity"/>
    <property type="evidence" value="ECO:0007669"/>
    <property type="project" value="InterPro"/>
</dbReference>
<dbReference type="GO" id="GO:0016807">
    <property type="term" value="F:cysteine-type carboxypeptidase activity"/>
    <property type="evidence" value="ECO:0007669"/>
    <property type="project" value="TreeGrafter"/>
</dbReference>
<organism evidence="3 4">
    <name type="scientific">Absidia repens</name>
    <dbReference type="NCBI Taxonomy" id="90262"/>
    <lineage>
        <taxon>Eukaryota</taxon>
        <taxon>Fungi</taxon>
        <taxon>Fungi incertae sedis</taxon>
        <taxon>Mucoromycota</taxon>
        <taxon>Mucoromycotina</taxon>
        <taxon>Mucoromycetes</taxon>
        <taxon>Mucorales</taxon>
        <taxon>Cunninghamellaceae</taxon>
        <taxon>Absidia</taxon>
    </lineage>
</organism>
<keyword evidence="4" id="KW-1185">Reference proteome</keyword>
<reference evidence="3 4" key="1">
    <citation type="submission" date="2016-07" db="EMBL/GenBank/DDBJ databases">
        <title>Pervasive Adenine N6-methylation of Active Genes in Fungi.</title>
        <authorList>
            <consortium name="DOE Joint Genome Institute"/>
            <person name="Mondo S.J."/>
            <person name="Dannebaum R.O."/>
            <person name="Kuo R.C."/>
            <person name="Labutti K."/>
            <person name="Haridas S."/>
            <person name="Kuo A."/>
            <person name="Salamov A."/>
            <person name="Ahrendt S.R."/>
            <person name="Lipzen A."/>
            <person name="Sullivan W."/>
            <person name="Andreopoulos W.B."/>
            <person name="Clum A."/>
            <person name="Lindquist E."/>
            <person name="Daum C."/>
            <person name="Ramamoorthy G.K."/>
            <person name="Gryganskyi A."/>
            <person name="Culley D."/>
            <person name="Magnuson J.K."/>
            <person name="James T.Y."/>
            <person name="O'Malley M.A."/>
            <person name="Stajich J.E."/>
            <person name="Spatafora J.W."/>
            <person name="Visel A."/>
            <person name="Grigoriev I.V."/>
        </authorList>
    </citation>
    <scope>NUCLEOTIDE SEQUENCE [LARGE SCALE GENOMIC DNA]</scope>
    <source>
        <strain evidence="3 4">NRRL 1336</strain>
    </source>
</reference>
<dbReference type="GO" id="GO:0005829">
    <property type="term" value="C:cytosol"/>
    <property type="evidence" value="ECO:0007669"/>
    <property type="project" value="TreeGrafter"/>
</dbReference>
<comment type="caution">
    <text evidence="3">The sequence shown here is derived from an EMBL/GenBank/DDBJ whole genome shotgun (WGS) entry which is preliminary data.</text>
</comment>
<feature type="compositionally biased region" description="Polar residues" evidence="1">
    <location>
        <begin position="348"/>
        <end position="361"/>
    </location>
</feature>
<feature type="compositionally biased region" description="Low complexity" evidence="1">
    <location>
        <begin position="1"/>
        <end position="19"/>
    </location>
</feature>
<accession>A0A1X2I0I8</accession>
<feature type="compositionally biased region" description="Low complexity" evidence="1">
    <location>
        <begin position="209"/>
        <end position="224"/>
    </location>
</feature>
<dbReference type="Proteomes" id="UP000193560">
    <property type="component" value="Unassembled WGS sequence"/>
</dbReference>
<dbReference type="OrthoDB" id="10261212at2759"/>
<dbReference type="PANTHER" id="PTHR18063:SF6">
    <property type="entry name" value="UBIQUITIN CARBOXYL-TERMINAL HYDROLASE"/>
    <property type="match status" value="1"/>
</dbReference>
<evidence type="ECO:0000313" key="4">
    <source>
        <dbReference type="Proteomes" id="UP000193560"/>
    </source>
</evidence>
<feature type="region of interest" description="Disordered" evidence="1">
    <location>
        <begin position="181"/>
        <end position="253"/>
    </location>
</feature>
<feature type="compositionally biased region" description="Basic and acidic residues" evidence="1">
    <location>
        <begin position="48"/>
        <end position="63"/>
    </location>
</feature>
<feature type="domain" description="MINDY deubiquitinase" evidence="2">
    <location>
        <begin position="257"/>
        <end position="570"/>
    </location>
</feature>
<protein>
    <recommendedName>
        <fullName evidence="2">MINDY deubiquitinase domain-containing protein</fullName>
    </recommendedName>
</protein>
<feature type="region of interest" description="Disordered" evidence="1">
    <location>
        <begin position="332"/>
        <end position="361"/>
    </location>
</feature>
<feature type="region of interest" description="Disordered" evidence="1">
    <location>
        <begin position="98"/>
        <end position="125"/>
    </location>
</feature>
<feature type="compositionally biased region" description="Polar residues" evidence="1">
    <location>
        <begin position="105"/>
        <end position="114"/>
    </location>
</feature>
<dbReference type="GO" id="GO:0071944">
    <property type="term" value="C:cell periphery"/>
    <property type="evidence" value="ECO:0007669"/>
    <property type="project" value="TreeGrafter"/>
</dbReference>
<evidence type="ECO:0000256" key="1">
    <source>
        <dbReference type="SAM" id="MobiDB-lite"/>
    </source>
</evidence>
<dbReference type="InterPro" id="IPR007518">
    <property type="entry name" value="MINDY"/>
</dbReference>
<feature type="compositionally biased region" description="Polar residues" evidence="1">
    <location>
        <begin position="225"/>
        <end position="236"/>
    </location>
</feature>
<name>A0A1X2I0I8_9FUNG</name>
<feature type="region of interest" description="Disordered" evidence="1">
    <location>
        <begin position="568"/>
        <end position="590"/>
    </location>
</feature>